<keyword evidence="3" id="KW-1185">Reference proteome</keyword>
<keyword evidence="1" id="KW-0812">Transmembrane</keyword>
<gene>
    <name evidence="2" type="ORF">DFH08DRAFT_1077207</name>
</gene>
<dbReference type="InterPro" id="IPR011990">
    <property type="entry name" value="TPR-like_helical_dom_sf"/>
</dbReference>
<evidence type="ECO:0000313" key="3">
    <source>
        <dbReference type="Proteomes" id="UP001218218"/>
    </source>
</evidence>
<evidence type="ECO:0000256" key="1">
    <source>
        <dbReference type="SAM" id="Phobius"/>
    </source>
</evidence>
<evidence type="ECO:0000313" key="2">
    <source>
        <dbReference type="EMBL" id="KAJ7354522.1"/>
    </source>
</evidence>
<keyword evidence="1" id="KW-1133">Transmembrane helix</keyword>
<accession>A0AAD7EVQ7</accession>
<dbReference type="SUPFAM" id="SSF48452">
    <property type="entry name" value="TPR-like"/>
    <property type="match status" value="1"/>
</dbReference>
<dbReference type="EMBL" id="JARIHO010000010">
    <property type="protein sequence ID" value="KAJ7354522.1"/>
    <property type="molecule type" value="Genomic_DNA"/>
</dbReference>
<keyword evidence="1" id="KW-0472">Membrane</keyword>
<name>A0AAD7EVQ7_9AGAR</name>
<dbReference type="Proteomes" id="UP001218218">
    <property type="component" value="Unassembled WGS sequence"/>
</dbReference>
<feature type="transmembrane region" description="Helical" evidence="1">
    <location>
        <begin position="276"/>
        <end position="296"/>
    </location>
</feature>
<dbReference type="AlphaFoldDB" id="A0AAD7EVQ7"/>
<dbReference type="Gene3D" id="1.25.40.10">
    <property type="entry name" value="Tetratricopeptide repeat domain"/>
    <property type="match status" value="1"/>
</dbReference>
<protein>
    <submittedName>
        <fullName evidence="2">Uncharacterized protein</fullName>
    </submittedName>
</protein>
<organism evidence="2 3">
    <name type="scientific">Mycena albidolilacea</name>
    <dbReference type="NCBI Taxonomy" id="1033008"/>
    <lineage>
        <taxon>Eukaryota</taxon>
        <taxon>Fungi</taxon>
        <taxon>Dikarya</taxon>
        <taxon>Basidiomycota</taxon>
        <taxon>Agaricomycotina</taxon>
        <taxon>Agaricomycetes</taxon>
        <taxon>Agaricomycetidae</taxon>
        <taxon>Agaricales</taxon>
        <taxon>Marasmiineae</taxon>
        <taxon>Mycenaceae</taxon>
        <taxon>Mycena</taxon>
    </lineage>
</organism>
<sequence>MWKDYLYTIRKQELGGNAFHTLSLRFATSGRPDKALLNSEMGTELYHELVELAPRHLPTLASSLRNLASLLWDAGRRDEAIIACEEAVNIMRKVADTETYFLSYLAEASSELARYLTEKSNIGDASAASAKCVEVQWKFEDSEEAWETVSKVKDEYHDTSEARPSVKEVVSEAAHLAISDSFLSTPSTTQSPDGDSHLSGIPVGVGDTAIPSAASIAAAAPVSLNQNAMASIRVAAALVEAHGSTDATQSTETPFTDILNKPLEVRLSIRSTPMHILWWMLLVILSALLAIVWSRII</sequence>
<reference evidence="2" key="1">
    <citation type="submission" date="2023-03" db="EMBL/GenBank/DDBJ databases">
        <title>Massive genome expansion in bonnet fungi (Mycena s.s.) driven by repeated elements and novel gene families across ecological guilds.</title>
        <authorList>
            <consortium name="Lawrence Berkeley National Laboratory"/>
            <person name="Harder C.B."/>
            <person name="Miyauchi S."/>
            <person name="Viragh M."/>
            <person name="Kuo A."/>
            <person name="Thoen E."/>
            <person name="Andreopoulos B."/>
            <person name="Lu D."/>
            <person name="Skrede I."/>
            <person name="Drula E."/>
            <person name="Henrissat B."/>
            <person name="Morin E."/>
            <person name="Kohler A."/>
            <person name="Barry K."/>
            <person name="LaButti K."/>
            <person name="Morin E."/>
            <person name="Salamov A."/>
            <person name="Lipzen A."/>
            <person name="Mereny Z."/>
            <person name="Hegedus B."/>
            <person name="Baldrian P."/>
            <person name="Stursova M."/>
            <person name="Weitz H."/>
            <person name="Taylor A."/>
            <person name="Grigoriev I.V."/>
            <person name="Nagy L.G."/>
            <person name="Martin F."/>
            <person name="Kauserud H."/>
        </authorList>
    </citation>
    <scope>NUCLEOTIDE SEQUENCE</scope>
    <source>
        <strain evidence="2">CBHHK002</strain>
    </source>
</reference>
<comment type="caution">
    <text evidence="2">The sequence shown here is derived from an EMBL/GenBank/DDBJ whole genome shotgun (WGS) entry which is preliminary data.</text>
</comment>
<proteinExistence type="predicted"/>